<dbReference type="Proteomes" id="UP000308600">
    <property type="component" value="Unassembled WGS sequence"/>
</dbReference>
<name>A0ACD3ARQ5_9AGAR</name>
<evidence type="ECO:0000313" key="2">
    <source>
        <dbReference type="Proteomes" id="UP000308600"/>
    </source>
</evidence>
<sequence>MATSDQQKLRVLVDTAEERQYLENPIYALLNEILMGFSQTLEAGPGYNVMHPYPQPRLVPHPAAYVVSLAEIKSATPDFSLARSCPNEEGNVMAILIEVKRLCCRDRLDNDFPCDPSAPSARSIPWTDKVESAREAGVIFSENITQIMLQAWCGFACSKQEKIYHIFVSGIYFWLLEFNRPKGLRPFTLRYPSDFKFLSIYKRLMPPTSRPKVLFAAQCIFDRPEDPRLEFSAAWLKALQMTCEFAQVTQDANAGIFSFRDVQFDLAAYHSKKKRDQADTAISNWYKKVSDHADCLDESHTETEDSESERMGPNYESDSDEDSLDEISDDEVVG</sequence>
<evidence type="ECO:0000313" key="1">
    <source>
        <dbReference type="EMBL" id="TFK68334.1"/>
    </source>
</evidence>
<proteinExistence type="predicted"/>
<reference evidence="1 2" key="1">
    <citation type="journal article" date="2019" name="Nat. Ecol. Evol.">
        <title>Megaphylogeny resolves global patterns of mushroom evolution.</title>
        <authorList>
            <person name="Varga T."/>
            <person name="Krizsan K."/>
            <person name="Foldi C."/>
            <person name="Dima B."/>
            <person name="Sanchez-Garcia M."/>
            <person name="Sanchez-Ramirez S."/>
            <person name="Szollosi G.J."/>
            <person name="Szarkandi J.G."/>
            <person name="Papp V."/>
            <person name="Albert L."/>
            <person name="Andreopoulos W."/>
            <person name="Angelini C."/>
            <person name="Antonin V."/>
            <person name="Barry K.W."/>
            <person name="Bougher N.L."/>
            <person name="Buchanan P."/>
            <person name="Buyck B."/>
            <person name="Bense V."/>
            <person name="Catcheside P."/>
            <person name="Chovatia M."/>
            <person name="Cooper J."/>
            <person name="Damon W."/>
            <person name="Desjardin D."/>
            <person name="Finy P."/>
            <person name="Geml J."/>
            <person name="Haridas S."/>
            <person name="Hughes K."/>
            <person name="Justo A."/>
            <person name="Karasinski D."/>
            <person name="Kautmanova I."/>
            <person name="Kiss B."/>
            <person name="Kocsube S."/>
            <person name="Kotiranta H."/>
            <person name="LaButti K.M."/>
            <person name="Lechner B.E."/>
            <person name="Liimatainen K."/>
            <person name="Lipzen A."/>
            <person name="Lukacs Z."/>
            <person name="Mihaltcheva S."/>
            <person name="Morgado L.N."/>
            <person name="Niskanen T."/>
            <person name="Noordeloos M.E."/>
            <person name="Ohm R.A."/>
            <person name="Ortiz-Santana B."/>
            <person name="Ovrebo C."/>
            <person name="Racz N."/>
            <person name="Riley R."/>
            <person name="Savchenko A."/>
            <person name="Shiryaev A."/>
            <person name="Soop K."/>
            <person name="Spirin V."/>
            <person name="Szebenyi C."/>
            <person name="Tomsovsky M."/>
            <person name="Tulloss R.E."/>
            <person name="Uehling J."/>
            <person name="Grigoriev I.V."/>
            <person name="Vagvolgyi C."/>
            <person name="Papp T."/>
            <person name="Martin F.M."/>
            <person name="Miettinen O."/>
            <person name="Hibbett D.S."/>
            <person name="Nagy L.G."/>
        </authorList>
    </citation>
    <scope>NUCLEOTIDE SEQUENCE [LARGE SCALE GENOMIC DNA]</scope>
    <source>
        <strain evidence="1 2">NL-1719</strain>
    </source>
</reference>
<accession>A0ACD3ARQ5</accession>
<gene>
    <name evidence="1" type="ORF">BDN72DRAFT_858481</name>
</gene>
<dbReference type="EMBL" id="ML208354">
    <property type="protein sequence ID" value="TFK68334.1"/>
    <property type="molecule type" value="Genomic_DNA"/>
</dbReference>
<protein>
    <submittedName>
        <fullName evidence="1">Uncharacterized protein</fullName>
    </submittedName>
</protein>
<keyword evidence="2" id="KW-1185">Reference proteome</keyword>
<organism evidence="1 2">
    <name type="scientific">Pluteus cervinus</name>
    <dbReference type="NCBI Taxonomy" id="181527"/>
    <lineage>
        <taxon>Eukaryota</taxon>
        <taxon>Fungi</taxon>
        <taxon>Dikarya</taxon>
        <taxon>Basidiomycota</taxon>
        <taxon>Agaricomycotina</taxon>
        <taxon>Agaricomycetes</taxon>
        <taxon>Agaricomycetidae</taxon>
        <taxon>Agaricales</taxon>
        <taxon>Pluteineae</taxon>
        <taxon>Pluteaceae</taxon>
        <taxon>Pluteus</taxon>
    </lineage>
</organism>